<reference evidence="5" key="1">
    <citation type="submission" date="2021-02" db="EMBL/GenBank/DDBJ databases">
        <authorList>
            <person name="Nowell W R."/>
        </authorList>
    </citation>
    <scope>NUCLEOTIDE SEQUENCE</scope>
</reference>
<feature type="transmembrane region" description="Helical" evidence="3">
    <location>
        <begin position="285"/>
        <end position="305"/>
    </location>
</feature>
<keyword evidence="3" id="KW-1133">Transmembrane helix</keyword>
<dbReference type="Pfam" id="PF13870">
    <property type="entry name" value="CCDC113_CCDC96_CC"/>
    <property type="match status" value="1"/>
</dbReference>
<evidence type="ECO:0000256" key="1">
    <source>
        <dbReference type="SAM" id="Coils"/>
    </source>
</evidence>
<gene>
    <name evidence="5" type="ORF">GPM918_LOCUS7245</name>
    <name evidence="6" type="ORF">SRO942_LOCUS7245</name>
</gene>
<evidence type="ECO:0000313" key="6">
    <source>
        <dbReference type="EMBL" id="CAF3660991.1"/>
    </source>
</evidence>
<dbReference type="PANTHER" id="PTHR33504:SF2">
    <property type="entry name" value="PROTEIN MFI"/>
    <property type="match status" value="1"/>
</dbReference>
<dbReference type="AlphaFoldDB" id="A0A813Y1P0"/>
<evidence type="ECO:0000256" key="3">
    <source>
        <dbReference type="SAM" id="Phobius"/>
    </source>
</evidence>
<dbReference type="PANTHER" id="PTHR33504">
    <property type="entry name" value="NADH DEHYDROGENASE (UBIQUINONE) 1 BETA SUBCOMPLEX, 4"/>
    <property type="match status" value="1"/>
</dbReference>
<feature type="region of interest" description="Disordered" evidence="2">
    <location>
        <begin position="568"/>
        <end position="587"/>
    </location>
</feature>
<evidence type="ECO:0000313" key="7">
    <source>
        <dbReference type="Proteomes" id="UP000663829"/>
    </source>
</evidence>
<feature type="region of interest" description="Disordered" evidence="2">
    <location>
        <begin position="524"/>
        <end position="546"/>
    </location>
</feature>
<accession>A0A813Y1P0</accession>
<feature type="domain" description="CCDC113/CCDC96 coiled-coil" evidence="4">
    <location>
        <begin position="729"/>
        <end position="903"/>
    </location>
</feature>
<proteinExistence type="predicted"/>
<feature type="compositionally biased region" description="Basic and acidic residues" evidence="2">
    <location>
        <begin position="578"/>
        <end position="587"/>
    </location>
</feature>
<evidence type="ECO:0000256" key="2">
    <source>
        <dbReference type="SAM" id="MobiDB-lite"/>
    </source>
</evidence>
<name>A0A813Y1P0_9BILA</name>
<feature type="coiled-coil region" evidence="1">
    <location>
        <begin position="824"/>
        <end position="908"/>
    </location>
</feature>
<keyword evidence="3" id="KW-0472">Membrane</keyword>
<dbReference type="EMBL" id="CAJOBC010001171">
    <property type="protein sequence ID" value="CAF3660991.1"/>
    <property type="molecule type" value="Genomic_DNA"/>
</dbReference>
<dbReference type="OrthoDB" id="10253073at2759"/>
<comment type="caution">
    <text evidence="5">The sequence shown here is derived from an EMBL/GenBank/DDBJ whole genome shotgun (WGS) entry which is preliminary data.</text>
</comment>
<organism evidence="5 7">
    <name type="scientific">Didymodactylos carnosus</name>
    <dbReference type="NCBI Taxonomy" id="1234261"/>
    <lineage>
        <taxon>Eukaryota</taxon>
        <taxon>Metazoa</taxon>
        <taxon>Spiralia</taxon>
        <taxon>Gnathifera</taxon>
        <taxon>Rotifera</taxon>
        <taxon>Eurotatoria</taxon>
        <taxon>Bdelloidea</taxon>
        <taxon>Philodinida</taxon>
        <taxon>Philodinidae</taxon>
        <taxon>Didymodactylos</taxon>
    </lineage>
</organism>
<dbReference type="EMBL" id="CAJNOQ010001171">
    <property type="protein sequence ID" value="CAF0873867.1"/>
    <property type="molecule type" value="Genomic_DNA"/>
</dbReference>
<protein>
    <recommendedName>
        <fullName evidence="4">CCDC113/CCDC96 coiled-coil domain-containing protein</fullName>
    </recommendedName>
</protein>
<dbReference type="InterPro" id="IPR025254">
    <property type="entry name" value="CCDC113/CCDC96_CC"/>
</dbReference>
<evidence type="ECO:0000313" key="5">
    <source>
        <dbReference type="EMBL" id="CAF0873867.1"/>
    </source>
</evidence>
<keyword evidence="1" id="KW-0175">Coiled coil</keyword>
<feature type="coiled-coil region" evidence="1">
    <location>
        <begin position="643"/>
        <end position="798"/>
    </location>
</feature>
<keyword evidence="7" id="KW-1185">Reference proteome</keyword>
<keyword evidence="3" id="KW-0812">Transmembrane</keyword>
<evidence type="ECO:0000259" key="4">
    <source>
        <dbReference type="Pfam" id="PF13870"/>
    </source>
</evidence>
<dbReference type="Proteomes" id="UP000681722">
    <property type="component" value="Unassembled WGS sequence"/>
</dbReference>
<sequence>MSTVRNVSAAGSEYSGKQIDALIKIQRAWRRYIDTQVFRFYRDLINFHNNGDPIFLMKTINPIEAKYVDSAAGIRLRFRLAGERFPPTIYYKVFTNRPIQDLCSNAPRDYTKPYLRLKSATDSNNNVNRFPLEDTEGWYKRIENNGWRPVSYKHLLQSNAENYYCSHEYQQKQTFAHTKLLRRQDVERRRKRKKLQWLQKMYSAGVLNTHMSKDGVEDGEMTRLINETTTSILKVFNSYGSEAVEDWEVDELLEWTHNLNFDDYLLDWRTLGTSGSSNVIFGNVYSNYFFIHFIVYLIIFLANNYHTYERDVDERTNSSLTESRHVSIQATVPTIGSVRVPLEEPSFERTTTTALSQPNNYIHFLISTMHQPAIPEGDEEGDDFGQPMTNRYVAPAHDSALSLQPREDEGIGQIPTIQSEMTAAGGVGMTTSTPQQAEYKTNEEKGLIMPDSQDDAMIPSSESAQTNDVGEQGEGILKGIQEEEGGFDETMVPAILGDQKDEASNVQSELTPDLAMIGATAGVPAEDAPPQDFTEPVRQEVTSDDARHVTISSRERASRNVVPQVEFFDSMEPEEVEEEKKEESRSPRITREEIVSRFQAAEIERDRLRHINLQLQQRLADYLHKRKGTDDLPTITQANERSSAEQQQRYQKHLAEIEALQVKLKRDQNEFESRRSEIESHIETKKIRIDQLKAEYVRMVKEIASKAVFSRSGKTISTQEIEGYLADLKAKEEELIKTRHENIRLKNQLRKRDLQLKSKEELAEGLHMIDFEQLKIENQTYSEKIEERNEELMKLRKKISTTVQILSHIKEKLSFVSEQRIQAAQMLSAKEDEVKNQRDELANTKRKRDRLRQENHQLKQNSGLVGNEALLRDYEDRYDEIERVSEQLENLKKRHAEITLMCKVLKKKISKV</sequence>
<dbReference type="Proteomes" id="UP000663829">
    <property type="component" value="Unassembled WGS sequence"/>
</dbReference>